<accession>A0A1G1VR13</accession>
<comment type="caution">
    <text evidence="1">The sequence shown here is derived from an EMBL/GenBank/DDBJ whole genome shotgun (WGS) entry which is preliminary data.</text>
</comment>
<name>A0A1G1VR13_9BACT</name>
<gene>
    <name evidence="1" type="ORF">A2786_00755</name>
</gene>
<evidence type="ECO:0000313" key="2">
    <source>
        <dbReference type="Proteomes" id="UP000179233"/>
    </source>
</evidence>
<reference evidence="1 2" key="1">
    <citation type="journal article" date="2016" name="Nat. Commun.">
        <title>Thousands of microbial genomes shed light on interconnected biogeochemical processes in an aquifer system.</title>
        <authorList>
            <person name="Anantharaman K."/>
            <person name="Brown C.T."/>
            <person name="Hug L.A."/>
            <person name="Sharon I."/>
            <person name="Castelle C.J."/>
            <person name="Probst A.J."/>
            <person name="Thomas B.C."/>
            <person name="Singh A."/>
            <person name="Wilkins M.J."/>
            <person name="Karaoz U."/>
            <person name="Brodie E.L."/>
            <person name="Williams K.H."/>
            <person name="Hubbard S.S."/>
            <person name="Banfield J.F."/>
        </authorList>
    </citation>
    <scope>NUCLEOTIDE SEQUENCE [LARGE SCALE GENOMIC DNA]</scope>
</reference>
<protein>
    <submittedName>
        <fullName evidence="1">Uncharacterized protein</fullName>
    </submittedName>
</protein>
<proteinExistence type="predicted"/>
<dbReference type="AlphaFoldDB" id="A0A1G1VR13"/>
<organism evidence="1 2">
    <name type="scientific">Candidatus Chisholmbacteria bacterium RIFCSPHIGHO2_01_FULL_52_32</name>
    <dbReference type="NCBI Taxonomy" id="1797591"/>
    <lineage>
        <taxon>Bacteria</taxon>
        <taxon>Candidatus Chisholmiibacteriota</taxon>
    </lineage>
</organism>
<sequence length="349" mass="39388">MIRGAEFFVYRTGSEAVELKARFDRAESLYGSPAMIERDGTILVPKWMPVLRGTVSPDEYTALSKSRYSDEALFRQGLITKDVRVMQIHEVQKNGGSVETGIRMVTHILEEQRETEREQVEVVLGRSRYLLSLFSEHEISGIPRAKREALQEETVTQLSEAGLDPARVLLEIKLLMALWLIKASKGEDSWGRPNELVTLQGLFAVERRAKQREEEVGGYITAKYAQIEAALTFARASDRMILVDVGEEIEQHLLRNIYLTNAGAPARRDYGYTIGKIGSLAWLLDQTKVRPYRTVALDGKQRLEAVQHLLKEGRREEIFASDLLSGLTESAQVFQDTLSAHADVYSEDS</sequence>
<dbReference type="EMBL" id="MHCJ01000006">
    <property type="protein sequence ID" value="OGY17839.1"/>
    <property type="molecule type" value="Genomic_DNA"/>
</dbReference>
<evidence type="ECO:0000313" key="1">
    <source>
        <dbReference type="EMBL" id="OGY17839.1"/>
    </source>
</evidence>
<dbReference type="Proteomes" id="UP000179233">
    <property type="component" value="Unassembled WGS sequence"/>
</dbReference>